<accession>A0A1S6IV92</accession>
<feature type="region of interest" description="Disordered" evidence="1">
    <location>
        <begin position="128"/>
        <end position="203"/>
    </location>
</feature>
<dbReference type="KEGG" id="dfg:B0537_05915"/>
<feature type="compositionally biased region" description="Acidic residues" evidence="1">
    <location>
        <begin position="186"/>
        <end position="200"/>
    </location>
</feature>
<dbReference type="STRING" id="1833852.B0537_05915"/>
<keyword evidence="3" id="KW-1185">Reference proteome</keyword>
<feature type="compositionally biased region" description="Acidic residues" evidence="1">
    <location>
        <begin position="128"/>
        <end position="179"/>
    </location>
</feature>
<sequence>MVGERGSGSNAFSLFLILILLYFAQKDSYANVYMENINTKEQPDQDENPLEEKLAVGLSNGEVQEYMPDETVHYQEEQTVVDFVSLDGSVVEEPVEQEAVEETWEDTYELAEEYFTTDMDVEENENLEELPVDTASEVEPEVDIEESVQEQDEEFTSGDSVEEMPTEIEASDEVTEEQPEVSGAEEFTEAEESQQIDAEEPIQITEEPILGGQDKLFLKPVINDIKIKKVEHTGPKITIRFGS</sequence>
<dbReference type="Proteomes" id="UP000189464">
    <property type="component" value="Chromosome"/>
</dbReference>
<evidence type="ECO:0000313" key="2">
    <source>
        <dbReference type="EMBL" id="AQS58662.1"/>
    </source>
</evidence>
<name>A0A1S6IV92_9FIRM</name>
<evidence type="ECO:0000313" key="3">
    <source>
        <dbReference type="Proteomes" id="UP000189464"/>
    </source>
</evidence>
<proteinExistence type="predicted"/>
<gene>
    <name evidence="2" type="ORF">B0537_05915</name>
</gene>
<dbReference type="EMBL" id="CP019698">
    <property type="protein sequence ID" value="AQS58662.1"/>
    <property type="molecule type" value="Genomic_DNA"/>
</dbReference>
<organism evidence="2 3">
    <name type="scientific">Desulforamulus ferrireducens</name>
    <dbReference type="NCBI Taxonomy" id="1833852"/>
    <lineage>
        <taxon>Bacteria</taxon>
        <taxon>Bacillati</taxon>
        <taxon>Bacillota</taxon>
        <taxon>Clostridia</taxon>
        <taxon>Eubacteriales</taxon>
        <taxon>Peptococcaceae</taxon>
        <taxon>Desulforamulus</taxon>
    </lineage>
</organism>
<dbReference type="AlphaFoldDB" id="A0A1S6IV92"/>
<protein>
    <submittedName>
        <fullName evidence="2">Uncharacterized protein</fullName>
    </submittedName>
</protein>
<evidence type="ECO:0000256" key="1">
    <source>
        <dbReference type="SAM" id="MobiDB-lite"/>
    </source>
</evidence>
<reference evidence="2 3" key="1">
    <citation type="journal article" date="2016" name="Int. J. Syst. Evol. Microbiol.">
        <title>Desulfotomaculum ferrireducens sp. nov., a moderately thermophilic sulfate-reducing and dissimilatory Fe(III)-reducing bacterium isolated from compost.</title>
        <authorList>
            <person name="Yang G."/>
            <person name="Guo J."/>
            <person name="Zhuang L."/>
            <person name="Yuan Y."/>
            <person name="Zhou S."/>
        </authorList>
    </citation>
    <scope>NUCLEOTIDE SEQUENCE [LARGE SCALE GENOMIC DNA]</scope>
    <source>
        <strain evidence="2 3">GSS09</strain>
    </source>
</reference>